<accession>U2ZTT8</accession>
<evidence type="ECO:0000256" key="4">
    <source>
        <dbReference type="ARBA" id="ARBA00022519"/>
    </source>
</evidence>
<dbReference type="PROSITE" id="PS00211">
    <property type="entry name" value="ABC_TRANSPORTER_1"/>
    <property type="match status" value="1"/>
</dbReference>
<dbReference type="InterPro" id="IPR003593">
    <property type="entry name" value="AAA+_ATPase"/>
</dbReference>
<evidence type="ECO:0000259" key="10">
    <source>
        <dbReference type="PROSITE" id="PS50893"/>
    </source>
</evidence>
<protein>
    <submittedName>
        <fullName evidence="12">Molybdate ABC transporter ATP-binding protein ModC</fullName>
    </submittedName>
</protein>
<dbReference type="PANTHER" id="PTHR43514:SF10">
    <property type="entry name" value="MOLYBDENUM IMPORT ATP-BINDING PROTEIN MODC 2"/>
    <property type="match status" value="1"/>
</dbReference>
<dbReference type="SUPFAM" id="SSF52540">
    <property type="entry name" value="P-loop containing nucleoside triphosphate hydrolases"/>
    <property type="match status" value="1"/>
</dbReference>
<evidence type="ECO:0000256" key="7">
    <source>
        <dbReference type="ARBA" id="ARBA00022967"/>
    </source>
</evidence>
<feature type="domain" description="ABC transporter" evidence="10">
    <location>
        <begin position="1"/>
        <end position="234"/>
    </location>
</feature>
<name>U2ZTT8_AQUA1</name>
<evidence type="ECO:0000256" key="3">
    <source>
        <dbReference type="ARBA" id="ARBA00022505"/>
    </source>
</evidence>
<dbReference type="eggNOG" id="COG4148">
    <property type="taxonomic scope" value="Bacteria"/>
</dbReference>
<dbReference type="GO" id="GO:0015098">
    <property type="term" value="F:molybdate ion transmembrane transporter activity"/>
    <property type="evidence" value="ECO:0007669"/>
    <property type="project" value="InterPro"/>
</dbReference>
<dbReference type="InterPro" id="IPR008995">
    <property type="entry name" value="Mo/tungstate-bd_C_term_dom"/>
</dbReference>
<evidence type="ECO:0000256" key="2">
    <source>
        <dbReference type="ARBA" id="ARBA00022475"/>
    </source>
</evidence>
<keyword evidence="8" id="KW-0472">Membrane</keyword>
<dbReference type="InterPro" id="IPR011868">
    <property type="entry name" value="ModC_ABC_ATP-bd"/>
</dbReference>
<evidence type="ECO:0000313" key="13">
    <source>
        <dbReference type="Proteomes" id="UP000016560"/>
    </source>
</evidence>
<keyword evidence="13" id="KW-1185">Reference proteome</keyword>
<dbReference type="InterPro" id="IPR003439">
    <property type="entry name" value="ABC_transporter-like_ATP-bd"/>
</dbReference>
<gene>
    <name evidence="12" type="primary">modC</name>
    <name evidence="12" type="ORF">PA6_050_00140</name>
</gene>
<keyword evidence="5" id="KW-0547">Nucleotide-binding</keyword>
<evidence type="ECO:0000256" key="1">
    <source>
        <dbReference type="ARBA" id="ARBA00022448"/>
    </source>
</evidence>
<dbReference type="PROSITE" id="PS50893">
    <property type="entry name" value="ABC_TRANSPORTER_2"/>
    <property type="match status" value="1"/>
</dbReference>
<dbReference type="GO" id="GO:0005524">
    <property type="term" value="F:ATP binding"/>
    <property type="evidence" value="ECO:0007669"/>
    <property type="project" value="UniProtKB-KW"/>
</dbReference>
<keyword evidence="7" id="KW-1278">Translocase</keyword>
<dbReference type="InterPro" id="IPR005116">
    <property type="entry name" value="Transp-assoc_OB_typ1"/>
</dbReference>
<keyword evidence="3 9" id="KW-0500">Molybdenum</keyword>
<keyword evidence="6 12" id="KW-0067">ATP-binding</keyword>
<dbReference type="InterPro" id="IPR017871">
    <property type="entry name" value="ABC_transporter-like_CS"/>
</dbReference>
<proteinExistence type="predicted"/>
<evidence type="ECO:0000313" key="12">
    <source>
        <dbReference type="EMBL" id="GAD64845.1"/>
    </source>
</evidence>
<dbReference type="PROSITE" id="PS51866">
    <property type="entry name" value="MOP"/>
    <property type="match status" value="1"/>
</dbReference>
<dbReference type="PANTHER" id="PTHR43514">
    <property type="entry name" value="ABC TRANSPORTER I FAMILY MEMBER 10"/>
    <property type="match status" value="1"/>
</dbReference>
<dbReference type="AlphaFoldDB" id="U2ZTT8"/>
<dbReference type="SMART" id="SM00382">
    <property type="entry name" value="AAA"/>
    <property type="match status" value="1"/>
</dbReference>
<dbReference type="GO" id="GO:0016020">
    <property type="term" value="C:membrane"/>
    <property type="evidence" value="ECO:0007669"/>
    <property type="project" value="InterPro"/>
</dbReference>
<comment type="caution">
    <text evidence="12">The sequence shown here is derived from an EMBL/GenBank/DDBJ whole genome shotgun (WGS) entry which is preliminary data.</text>
</comment>
<dbReference type="SUPFAM" id="SSF50331">
    <property type="entry name" value="MOP-like"/>
    <property type="match status" value="1"/>
</dbReference>
<evidence type="ECO:0000256" key="6">
    <source>
        <dbReference type="ARBA" id="ARBA00022840"/>
    </source>
</evidence>
<dbReference type="Pfam" id="PF00005">
    <property type="entry name" value="ABC_tran"/>
    <property type="match status" value="1"/>
</dbReference>
<feature type="domain" description="Mop" evidence="11">
    <location>
        <begin position="295"/>
        <end position="372"/>
    </location>
</feature>
<sequence>MSLDITLDLPFAEFRLQVDLHLPGRGITALFGPSGSGKTSLLRCVAGLEQAPHGQISVNGECWQDSPRRHFLAPHKRALGYVFQEASLFPHLSVRGNLDYGQKRIAPAARRIALDQAVQLLGIGHLLERPPATLSGGERQRVGIARALLTSPQLLLLDEPLAALDGKRKQEILPYLERLHDELDIPMLYVSHAADEVARLADHLVLLDSGRALACGPLGELLPRLDLPLAQSDDAGVVLQAQVCGHDERYQLLALSLPNTPLTLRLPHAALPLNQGLRVKVQARDVSLSLEPPGPSSIINRLPVRVLELADAGQAAQVLELADAGQAAQVLVRLDLAGQHLLARITRYSCDQLGLQPGQMLWAQIKAVALLG</sequence>
<dbReference type="RefSeq" id="WP_021702913.1">
    <property type="nucleotide sequence ID" value="NZ_BATI01000050.1"/>
</dbReference>
<evidence type="ECO:0000256" key="9">
    <source>
        <dbReference type="PROSITE-ProRule" id="PRU01213"/>
    </source>
</evidence>
<dbReference type="GO" id="GO:0016887">
    <property type="term" value="F:ATP hydrolysis activity"/>
    <property type="evidence" value="ECO:0007669"/>
    <property type="project" value="InterPro"/>
</dbReference>
<evidence type="ECO:0000256" key="5">
    <source>
        <dbReference type="ARBA" id="ARBA00022741"/>
    </source>
</evidence>
<dbReference type="Gene3D" id="3.40.50.300">
    <property type="entry name" value="P-loop containing nucleotide triphosphate hydrolases"/>
    <property type="match status" value="1"/>
</dbReference>
<dbReference type="InterPro" id="IPR027417">
    <property type="entry name" value="P-loop_NTPase"/>
</dbReference>
<evidence type="ECO:0000256" key="8">
    <source>
        <dbReference type="ARBA" id="ARBA00023136"/>
    </source>
</evidence>
<reference evidence="12" key="1">
    <citation type="submission" date="2024-09" db="EMBL/GenBank/DDBJ databases">
        <title>Whole genome shotgun sequence of Pseudomonas alcaligenes NBRC 14159.</title>
        <authorList>
            <person name="Yoshida I."/>
            <person name="Hosoyama A."/>
            <person name="Tsuchikane K."/>
            <person name="Noguchi M."/>
            <person name="Hirakata S."/>
            <person name="Ando Y."/>
            <person name="Ohji S."/>
            <person name="Yamazoe A."/>
            <person name="Yamazaki S."/>
            <person name="Fujita N."/>
        </authorList>
    </citation>
    <scope>NUCLEOTIDE SEQUENCE</scope>
    <source>
        <strain evidence="12">NBRC 14159</strain>
    </source>
</reference>
<keyword evidence="2" id="KW-1003">Cell membrane</keyword>
<dbReference type="GO" id="GO:0140359">
    <property type="term" value="F:ABC-type transporter activity"/>
    <property type="evidence" value="ECO:0007669"/>
    <property type="project" value="InterPro"/>
</dbReference>
<dbReference type="FunFam" id="3.40.50.300:FF:000634">
    <property type="entry name" value="Molybdenum import ATP-binding protein ModC"/>
    <property type="match status" value="1"/>
</dbReference>
<dbReference type="Gene3D" id="2.40.50.100">
    <property type="match status" value="1"/>
</dbReference>
<keyword evidence="4" id="KW-0997">Cell inner membrane</keyword>
<evidence type="ECO:0000259" key="11">
    <source>
        <dbReference type="PROSITE" id="PS51866"/>
    </source>
</evidence>
<dbReference type="InterPro" id="IPR050334">
    <property type="entry name" value="Molybdenum_import_ModC"/>
</dbReference>
<dbReference type="OrthoDB" id="9802264at2"/>
<organism evidence="12 13">
    <name type="scientific">Aquipseudomonas alcaligenes (strain ATCC 14909 / DSM 50342 / CCUG 1425 / JCM 20561 / NBRC 14159 / NCIMB 9945 / NCTC 10367 / 1577)</name>
    <name type="common">Pseudomonas alcaligenes</name>
    <dbReference type="NCBI Taxonomy" id="1215092"/>
    <lineage>
        <taxon>Bacteria</taxon>
        <taxon>Pseudomonadati</taxon>
        <taxon>Pseudomonadota</taxon>
        <taxon>Gammaproteobacteria</taxon>
        <taxon>Pseudomonadales</taxon>
        <taxon>Pseudomonadaceae</taxon>
        <taxon>Aquipseudomonas</taxon>
    </lineage>
</organism>
<dbReference type="InterPro" id="IPR004606">
    <property type="entry name" value="Mop_domain"/>
</dbReference>
<dbReference type="EMBL" id="BATI01000050">
    <property type="protein sequence ID" value="GAD64845.1"/>
    <property type="molecule type" value="Genomic_DNA"/>
</dbReference>
<dbReference type="STRING" id="43263.A0T30_15485"/>
<dbReference type="Pfam" id="PF03459">
    <property type="entry name" value="TOBE"/>
    <property type="match status" value="1"/>
</dbReference>
<keyword evidence="1" id="KW-0813">Transport</keyword>
<dbReference type="Proteomes" id="UP000016560">
    <property type="component" value="Unassembled WGS sequence"/>
</dbReference>
<dbReference type="NCBIfam" id="TIGR02142">
    <property type="entry name" value="modC_ABC"/>
    <property type="match status" value="1"/>
</dbReference>